<dbReference type="InterPro" id="IPR029052">
    <property type="entry name" value="Metallo-depent_PP-like"/>
</dbReference>
<dbReference type="PANTHER" id="PTHR10161:SF62">
    <property type="entry name" value="CALCINEURIN-LIKE PHOSPHOESTERASE DOMAIN-CONTAINING PROTEIN"/>
    <property type="match status" value="1"/>
</dbReference>
<sequence length="392" mass="44281">MQLETALRMREEHDDDGKDRHSTVRRSTSRWSSASLYGASNYERWVKVVALGSLTVWMAFAFFFWRTNGTGAAQHVTGTSQLSLGDNTFPEETNFIAFGDFGTGNDSQRKVAGALEKFAATMDPPPAFVLSTGDQIYDQGIQSSADPLLSTNFEQMYTHPVLQVPWYVTIGNHDCEGSIDAMLQYAKKNDSLWYMPRRYYSVDRRVAPKTILRLVVIDACDLVCGREPRDIRCTERMIEQTSVATRQLQYEWLEQTLSAGKPVGVDQMWTIVMGHWGVYSFAGNADTPELIKTLDPMLKKYNVHAYFNGHDHSMQHIRKVDSTSSSVRNYFVSGAGGYEIHDLQPDARANPDLVHAAMTYGFMSVHVTSTTLRVQFVDNTSEILYTTDIRNK</sequence>
<keyword evidence="4" id="KW-0472">Membrane</keyword>
<dbReference type="GO" id="GO:0016787">
    <property type="term" value="F:hydrolase activity"/>
    <property type="evidence" value="ECO:0007669"/>
    <property type="project" value="UniProtKB-KW"/>
</dbReference>
<dbReference type="SUPFAM" id="SSF56300">
    <property type="entry name" value="Metallo-dependent phosphatases"/>
    <property type="match status" value="1"/>
</dbReference>
<feature type="transmembrane region" description="Helical" evidence="4">
    <location>
        <begin position="45"/>
        <end position="65"/>
    </location>
</feature>
<evidence type="ECO:0000256" key="3">
    <source>
        <dbReference type="SAM" id="MobiDB-lite"/>
    </source>
</evidence>
<keyword evidence="7" id="KW-1185">Reference proteome</keyword>
<dbReference type="EMBL" id="CANTFL010001192">
    <property type="protein sequence ID" value="CAI5733145.1"/>
    <property type="molecule type" value="Genomic_DNA"/>
</dbReference>
<feature type="compositionally biased region" description="Basic and acidic residues" evidence="3">
    <location>
        <begin position="7"/>
        <end position="22"/>
    </location>
</feature>
<dbReference type="InterPro" id="IPR051558">
    <property type="entry name" value="Metallophosphoesterase_PAP"/>
</dbReference>
<dbReference type="AlphaFoldDB" id="A0AAV0U899"/>
<organism evidence="6 7">
    <name type="scientific">Hyaloperonospora brassicae</name>
    <name type="common">Brassica downy mildew</name>
    <name type="synonym">Peronospora brassicae</name>
    <dbReference type="NCBI Taxonomy" id="162125"/>
    <lineage>
        <taxon>Eukaryota</taxon>
        <taxon>Sar</taxon>
        <taxon>Stramenopiles</taxon>
        <taxon>Oomycota</taxon>
        <taxon>Peronosporomycetes</taxon>
        <taxon>Peronosporales</taxon>
        <taxon>Peronosporaceae</taxon>
        <taxon>Hyaloperonospora</taxon>
    </lineage>
</organism>
<evidence type="ECO:0000256" key="2">
    <source>
        <dbReference type="ARBA" id="ARBA00022801"/>
    </source>
</evidence>
<dbReference type="Gene3D" id="3.60.21.10">
    <property type="match status" value="1"/>
</dbReference>
<feature type="domain" description="Calcineurin-like phosphoesterase" evidence="5">
    <location>
        <begin position="95"/>
        <end position="313"/>
    </location>
</feature>
<dbReference type="Proteomes" id="UP001162031">
    <property type="component" value="Unassembled WGS sequence"/>
</dbReference>
<protein>
    <recommendedName>
        <fullName evidence="5">Calcineurin-like phosphoesterase domain-containing protein</fullName>
    </recommendedName>
</protein>
<dbReference type="PANTHER" id="PTHR10161">
    <property type="entry name" value="TARTRATE-RESISTANT ACID PHOSPHATASE TYPE 5"/>
    <property type="match status" value="1"/>
</dbReference>
<keyword evidence="1" id="KW-0732">Signal</keyword>
<keyword evidence="2" id="KW-0378">Hydrolase</keyword>
<feature type="region of interest" description="Disordered" evidence="3">
    <location>
        <begin position="1"/>
        <end position="25"/>
    </location>
</feature>
<keyword evidence="4" id="KW-0812">Transmembrane</keyword>
<evidence type="ECO:0000313" key="6">
    <source>
        <dbReference type="EMBL" id="CAI5733145.1"/>
    </source>
</evidence>
<evidence type="ECO:0000256" key="4">
    <source>
        <dbReference type="SAM" id="Phobius"/>
    </source>
</evidence>
<dbReference type="Pfam" id="PF00149">
    <property type="entry name" value="Metallophos"/>
    <property type="match status" value="1"/>
</dbReference>
<evidence type="ECO:0000313" key="7">
    <source>
        <dbReference type="Proteomes" id="UP001162031"/>
    </source>
</evidence>
<gene>
    <name evidence="6" type="ORF">HBR001_LOCUS5742</name>
</gene>
<proteinExistence type="predicted"/>
<evidence type="ECO:0000256" key="1">
    <source>
        <dbReference type="ARBA" id="ARBA00022729"/>
    </source>
</evidence>
<reference evidence="6" key="1">
    <citation type="submission" date="2022-12" db="EMBL/GenBank/DDBJ databases">
        <authorList>
            <person name="Webb A."/>
        </authorList>
    </citation>
    <scope>NUCLEOTIDE SEQUENCE</scope>
    <source>
        <strain evidence="6">Hp1</strain>
    </source>
</reference>
<evidence type="ECO:0000259" key="5">
    <source>
        <dbReference type="Pfam" id="PF00149"/>
    </source>
</evidence>
<comment type="caution">
    <text evidence="6">The sequence shown here is derived from an EMBL/GenBank/DDBJ whole genome shotgun (WGS) entry which is preliminary data.</text>
</comment>
<dbReference type="InterPro" id="IPR004843">
    <property type="entry name" value="Calcineurin-like_PHP"/>
</dbReference>
<name>A0AAV0U899_HYABA</name>
<accession>A0AAV0U899</accession>
<keyword evidence="4" id="KW-1133">Transmembrane helix</keyword>